<name>A0AAV7VSW7_PLEWA</name>
<comment type="caution">
    <text evidence="2">The sequence shown here is derived from an EMBL/GenBank/DDBJ whole genome shotgun (WGS) entry which is preliminary data.</text>
</comment>
<reference evidence="2" key="1">
    <citation type="journal article" date="2022" name="bioRxiv">
        <title>Sequencing and chromosome-scale assembly of the giantPleurodeles waltlgenome.</title>
        <authorList>
            <person name="Brown T."/>
            <person name="Elewa A."/>
            <person name="Iarovenko S."/>
            <person name="Subramanian E."/>
            <person name="Araus A.J."/>
            <person name="Petzold A."/>
            <person name="Susuki M."/>
            <person name="Suzuki K.-i.T."/>
            <person name="Hayashi T."/>
            <person name="Toyoda A."/>
            <person name="Oliveira C."/>
            <person name="Osipova E."/>
            <person name="Leigh N.D."/>
            <person name="Simon A."/>
            <person name="Yun M.H."/>
        </authorList>
    </citation>
    <scope>NUCLEOTIDE SEQUENCE</scope>
    <source>
        <strain evidence="2">20211129_DDA</strain>
        <tissue evidence="2">Liver</tissue>
    </source>
</reference>
<evidence type="ECO:0000313" key="3">
    <source>
        <dbReference type="Proteomes" id="UP001066276"/>
    </source>
</evidence>
<protein>
    <submittedName>
        <fullName evidence="2">Uncharacterized protein</fullName>
    </submittedName>
</protein>
<proteinExistence type="predicted"/>
<dbReference type="AlphaFoldDB" id="A0AAV7VSW7"/>
<dbReference type="Proteomes" id="UP001066276">
    <property type="component" value="Chromosome 2_1"/>
</dbReference>
<organism evidence="2 3">
    <name type="scientific">Pleurodeles waltl</name>
    <name type="common">Iberian ribbed newt</name>
    <dbReference type="NCBI Taxonomy" id="8319"/>
    <lineage>
        <taxon>Eukaryota</taxon>
        <taxon>Metazoa</taxon>
        <taxon>Chordata</taxon>
        <taxon>Craniata</taxon>
        <taxon>Vertebrata</taxon>
        <taxon>Euteleostomi</taxon>
        <taxon>Amphibia</taxon>
        <taxon>Batrachia</taxon>
        <taxon>Caudata</taxon>
        <taxon>Salamandroidea</taxon>
        <taxon>Salamandridae</taxon>
        <taxon>Pleurodelinae</taxon>
        <taxon>Pleurodeles</taxon>
    </lineage>
</organism>
<dbReference type="EMBL" id="JANPWB010000003">
    <property type="protein sequence ID" value="KAJ1203115.1"/>
    <property type="molecule type" value="Genomic_DNA"/>
</dbReference>
<feature type="compositionally biased region" description="Polar residues" evidence="1">
    <location>
        <begin position="109"/>
        <end position="118"/>
    </location>
</feature>
<sequence length="206" mass="20947">MGPIGFQPCPHSMVTALHGRLLMCGVQACIHMRSTQFTAQLKRGSLVQSGCPEAWVKVWSRSCPQQPERYYRGPTSGPAAGAVVKTGTSPAVPVHASLPAAVVDVSPAAQQPARSVQSGCGGRHTNAGASEGRAANGSNSRRTRNSASGPVVDVVADAGPKLAARVSGRTQAAVTSTAAASQDLARGAQSGRAVQVLDTARSADPG</sequence>
<feature type="compositionally biased region" description="Low complexity" evidence="1">
    <location>
        <begin position="170"/>
        <end position="182"/>
    </location>
</feature>
<keyword evidence="3" id="KW-1185">Reference proteome</keyword>
<feature type="region of interest" description="Disordered" evidence="1">
    <location>
        <begin position="109"/>
        <end position="152"/>
    </location>
</feature>
<accession>A0AAV7VSW7</accession>
<evidence type="ECO:0000313" key="2">
    <source>
        <dbReference type="EMBL" id="KAJ1203115.1"/>
    </source>
</evidence>
<evidence type="ECO:0000256" key="1">
    <source>
        <dbReference type="SAM" id="MobiDB-lite"/>
    </source>
</evidence>
<feature type="compositionally biased region" description="Polar residues" evidence="1">
    <location>
        <begin position="136"/>
        <end position="148"/>
    </location>
</feature>
<feature type="region of interest" description="Disordered" evidence="1">
    <location>
        <begin position="164"/>
        <end position="206"/>
    </location>
</feature>
<gene>
    <name evidence="2" type="ORF">NDU88_006909</name>
</gene>